<dbReference type="RefSeq" id="WP_048042085.1">
    <property type="nucleotide sequence ID" value="NZ_CP009514.1"/>
</dbReference>
<reference evidence="7 8" key="1">
    <citation type="submission" date="2014-07" db="EMBL/GenBank/DDBJ databases">
        <title>Methanogenic archaea and the global carbon cycle.</title>
        <authorList>
            <person name="Henriksen J.R."/>
            <person name="Luke J."/>
            <person name="Reinhart S."/>
            <person name="Benedict M.N."/>
            <person name="Youngblut N.D."/>
            <person name="Metcalf M.E."/>
            <person name="Whitaker R.J."/>
            <person name="Metcalf W.W."/>
        </authorList>
    </citation>
    <scope>NUCLEOTIDE SEQUENCE [LARGE SCALE GENOMIC DNA]</scope>
    <source>
        <strain evidence="7 8">C16</strain>
    </source>
</reference>
<evidence type="ECO:0000313" key="7">
    <source>
        <dbReference type="EMBL" id="AKB71735.1"/>
    </source>
</evidence>
<evidence type="ECO:0000256" key="5">
    <source>
        <dbReference type="ARBA" id="ARBA00023136"/>
    </source>
</evidence>
<keyword evidence="2" id="KW-1003">Cell membrane</keyword>
<evidence type="ECO:0000256" key="1">
    <source>
        <dbReference type="ARBA" id="ARBA00004651"/>
    </source>
</evidence>
<dbReference type="AlphaFoldDB" id="A0A0E3WPB7"/>
<dbReference type="CDD" id="cd13128">
    <property type="entry name" value="MATE_Wzx_like"/>
    <property type="match status" value="1"/>
</dbReference>
<keyword evidence="4 6" id="KW-1133">Transmembrane helix</keyword>
<dbReference type="InterPro" id="IPR050833">
    <property type="entry name" value="Poly_Biosynth_Transport"/>
</dbReference>
<feature type="transmembrane region" description="Helical" evidence="6">
    <location>
        <begin position="152"/>
        <end position="171"/>
    </location>
</feature>
<feature type="transmembrane region" description="Helical" evidence="6">
    <location>
        <begin position="7"/>
        <end position="30"/>
    </location>
</feature>
<dbReference type="Pfam" id="PF01943">
    <property type="entry name" value="Polysacc_synt"/>
    <property type="match status" value="1"/>
</dbReference>
<dbReference type="EMBL" id="CP009514">
    <property type="protein sequence ID" value="AKB71735.1"/>
    <property type="molecule type" value="Genomic_DNA"/>
</dbReference>
<dbReference type="HOGENOM" id="CLU_022017_5_2_2"/>
<evidence type="ECO:0000256" key="4">
    <source>
        <dbReference type="ARBA" id="ARBA00022989"/>
    </source>
</evidence>
<dbReference type="PANTHER" id="PTHR30250:SF27">
    <property type="entry name" value="POLYSACCHARIDE BIOSYNTHESIS PROTEIN"/>
    <property type="match status" value="1"/>
</dbReference>
<organism evidence="7 8">
    <name type="scientific">Methanosarcina mazei C16</name>
    <dbReference type="NCBI Taxonomy" id="1434113"/>
    <lineage>
        <taxon>Archaea</taxon>
        <taxon>Methanobacteriati</taxon>
        <taxon>Methanobacteriota</taxon>
        <taxon>Stenosarchaea group</taxon>
        <taxon>Methanomicrobia</taxon>
        <taxon>Methanosarcinales</taxon>
        <taxon>Methanosarcinaceae</taxon>
        <taxon>Methanosarcina</taxon>
    </lineage>
</organism>
<feature type="transmembrane region" description="Helical" evidence="6">
    <location>
        <begin position="124"/>
        <end position="145"/>
    </location>
</feature>
<dbReference type="KEGG" id="mmac:MSMAC_1845"/>
<comment type="subcellular location">
    <subcellularLocation>
        <location evidence="1">Cell membrane</location>
        <topology evidence="1">Multi-pass membrane protein</topology>
    </subcellularLocation>
</comment>
<feature type="transmembrane region" description="Helical" evidence="6">
    <location>
        <begin position="328"/>
        <end position="349"/>
    </location>
</feature>
<dbReference type="Proteomes" id="UP000033071">
    <property type="component" value="Chromosome"/>
</dbReference>
<feature type="transmembrane region" description="Helical" evidence="6">
    <location>
        <begin position="443"/>
        <end position="462"/>
    </location>
</feature>
<dbReference type="GeneID" id="24881798"/>
<keyword evidence="3 6" id="KW-0812">Transmembrane</keyword>
<sequence length="493" mass="55387">MSDLQKIVSDVGITFVASAVGMLLGFPITVLLGRYMGADDLGLYRMVSTIFGTFTLFVTIGVPNAIIKYVAEFRDNEEKLEQIVSAGLITSVLLGLFSFIFIYLSADLFADFFNMPELSGLLKILAFAFPFSIVNSTLIGLLNGLREMTKNAWVSIVQSATMLVLTFILVFKFGVNGAVSGIVLSSILTTFLLISIKKISSISLNNYFNTTSQIISFGSKTVLANAINLINYQADILMIGYFMTKTDVGVYSVAVMFAKLIWILPDSIQRITFPLISEYHAKKMNEQIMIVVDRCMKYSCLFLIFCTTFFIFFGKEFLALIFGAEFKISYSPLIILLIGTLFYGMTKSVGSIFASIGKVNLVYKIPLVSAIFNILLNMLLIPTYGIIGGAFATSFSLIVSMTLMLRFMRSLLGVKFDFWWYVKVFGITGFLIFVYLMVNKFSISLGLFLITLQCIVYFRSFIPFDDKQKLYQTIHNIERKYQFSLFGKILNKF</sequence>
<accession>A0A0E3WPB7</accession>
<feature type="transmembrane region" description="Helical" evidence="6">
    <location>
        <begin position="386"/>
        <end position="406"/>
    </location>
</feature>
<feature type="transmembrane region" description="Helical" evidence="6">
    <location>
        <begin position="418"/>
        <end position="437"/>
    </location>
</feature>
<name>A0A0E3WPB7_METMZ</name>
<dbReference type="GO" id="GO:0005886">
    <property type="term" value="C:plasma membrane"/>
    <property type="evidence" value="ECO:0007669"/>
    <property type="project" value="UniProtKB-SubCell"/>
</dbReference>
<evidence type="ECO:0000256" key="3">
    <source>
        <dbReference type="ARBA" id="ARBA00022692"/>
    </source>
</evidence>
<feature type="transmembrane region" description="Helical" evidence="6">
    <location>
        <begin position="50"/>
        <end position="71"/>
    </location>
</feature>
<evidence type="ECO:0000313" key="8">
    <source>
        <dbReference type="Proteomes" id="UP000033071"/>
    </source>
</evidence>
<dbReference type="InterPro" id="IPR002797">
    <property type="entry name" value="Polysacc_synth"/>
</dbReference>
<feature type="transmembrane region" description="Helical" evidence="6">
    <location>
        <begin position="298"/>
        <end position="322"/>
    </location>
</feature>
<gene>
    <name evidence="7" type="ORF">MSMAC_1845</name>
</gene>
<evidence type="ECO:0000256" key="6">
    <source>
        <dbReference type="SAM" id="Phobius"/>
    </source>
</evidence>
<protein>
    <submittedName>
        <fullName evidence="7">Polysaccharide biosynthesis related protein</fullName>
    </submittedName>
</protein>
<feature type="transmembrane region" description="Helical" evidence="6">
    <location>
        <begin position="83"/>
        <end position="104"/>
    </location>
</feature>
<feature type="transmembrane region" description="Helical" evidence="6">
    <location>
        <begin position="177"/>
        <end position="196"/>
    </location>
</feature>
<proteinExistence type="predicted"/>
<feature type="transmembrane region" description="Helical" evidence="6">
    <location>
        <begin position="361"/>
        <end position="380"/>
    </location>
</feature>
<dbReference type="PANTHER" id="PTHR30250">
    <property type="entry name" value="PST FAMILY PREDICTED COLANIC ACID TRANSPORTER"/>
    <property type="match status" value="1"/>
</dbReference>
<evidence type="ECO:0000256" key="2">
    <source>
        <dbReference type="ARBA" id="ARBA00022475"/>
    </source>
</evidence>
<keyword evidence="5 6" id="KW-0472">Membrane</keyword>
<dbReference type="PATRIC" id="fig|1434113.4.peg.2311"/>